<comment type="caution">
    <text evidence="4">The sequence shown here is derived from an EMBL/GenBank/DDBJ whole genome shotgun (WGS) entry which is preliminary data.</text>
</comment>
<dbReference type="Pfam" id="PF24553">
    <property type="entry name" value="Rv0428c_C"/>
    <property type="match status" value="1"/>
</dbReference>
<dbReference type="InterPro" id="IPR050832">
    <property type="entry name" value="Bact_Acetyltransf"/>
</dbReference>
<keyword evidence="2" id="KW-0012">Acyltransferase</keyword>
<accession>A0A317PFX8</accession>
<dbReference type="PROSITE" id="PS51186">
    <property type="entry name" value="GNAT"/>
    <property type="match status" value="1"/>
</dbReference>
<reference evidence="4 5" key="1">
    <citation type="submission" date="2018-05" db="EMBL/GenBank/DDBJ databases">
        <title>Genomic Encyclopedia of Type Strains, Phase IV (KMG-IV): sequencing the most valuable type-strain genomes for metagenomic binning, comparative biology and taxonomic classification.</title>
        <authorList>
            <person name="Goeker M."/>
        </authorList>
    </citation>
    <scope>NUCLEOTIDE SEQUENCE [LARGE SCALE GENOMIC DNA]</scope>
    <source>
        <strain evidence="4 5">DSM 16791</strain>
    </source>
</reference>
<keyword evidence="5" id="KW-1185">Reference proteome</keyword>
<dbReference type="InterPro" id="IPR000182">
    <property type="entry name" value="GNAT_dom"/>
</dbReference>
<evidence type="ECO:0000313" key="5">
    <source>
        <dbReference type="Proteomes" id="UP000246352"/>
    </source>
</evidence>
<dbReference type="CDD" id="cd04301">
    <property type="entry name" value="NAT_SF"/>
    <property type="match status" value="1"/>
</dbReference>
<dbReference type="InterPro" id="IPR016181">
    <property type="entry name" value="Acyl_CoA_acyltransferase"/>
</dbReference>
<dbReference type="RefSeq" id="WP_170132310.1">
    <property type="nucleotide sequence ID" value="NZ_QGTR01000005.1"/>
</dbReference>
<name>A0A317PFX8_9HYPH</name>
<protein>
    <submittedName>
        <fullName evidence="4">Acetyltransferase (GNAT) family protein</fullName>
    </submittedName>
</protein>
<dbReference type="AlphaFoldDB" id="A0A317PFX8"/>
<proteinExistence type="predicted"/>
<dbReference type="EMBL" id="QGTR01000005">
    <property type="protein sequence ID" value="PWV98042.1"/>
    <property type="molecule type" value="Genomic_DNA"/>
</dbReference>
<organism evidence="4 5">
    <name type="scientific">Hoeflea marina</name>
    <dbReference type="NCBI Taxonomy" id="274592"/>
    <lineage>
        <taxon>Bacteria</taxon>
        <taxon>Pseudomonadati</taxon>
        <taxon>Pseudomonadota</taxon>
        <taxon>Alphaproteobacteria</taxon>
        <taxon>Hyphomicrobiales</taxon>
        <taxon>Rhizobiaceae</taxon>
        <taxon>Hoeflea</taxon>
    </lineage>
</organism>
<evidence type="ECO:0000256" key="2">
    <source>
        <dbReference type="ARBA" id="ARBA00023315"/>
    </source>
</evidence>
<keyword evidence="1 4" id="KW-0808">Transferase</keyword>
<evidence type="ECO:0000259" key="3">
    <source>
        <dbReference type="PROSITE" id="PS51186"/>
    </source>
</evidence>
<gene>
    <name evidence="4" type="ORF">DFR52_10519</name>
</gene>
<dbReference type="Proteomes" id="UP000246352">
    <property type="component" value="Unassembled WGS sequence"/>
</dbReference>
<dbReference type="GO" id="GO:0016747">
    <property type="term" value="F:acyltransferase activity, transferring groups other than amino-acyl groups"/>
    <property type="evidence" value="ECO:0007669"/>
    <property type="project" value="InterPro"/>
</dbReference>
<evidence type="ECO:0000313" key="4">
    <source>
        <dbReference type="EMBL" id="PWV98042.1"/>
    </source>
</evidence>
<evidence type="ECO:0000256" key="1">
    <source>
        <dbReference type="ARBA" id="ARBA00022679"/>
    </source>
</evidence>
<feature type="domain" description="N-acetyltransferase" evidence="3">
    <location>
        <begin position="137"/>
        <end position="270"/>
    </location>
</feature>
<dbReference type="Gene3D" id="3.40.630.30">
    <property type="match status" value="1"/>
</dbReference>
<sequence>MATGPASKAKSKEADAIMPNLASVRRLEAVGFRAWPAASIQYDGSWQIRLTAGHPSKRLNSVNPLDPSDHLDIENRVERAARRFGAYDRPLVFRQSPLAPPQLEAFLDARGWRRFDETIVMAGAIADLDIDGGMDHLPMRDIGRYVDASIAVHGRDTALKAGLTEVLSSIRPPSGLFVIEDGLSGPVSTALCVHDNDMAGLFELATRADKRRGGYGRDVVRAALRWARHRGAEKAWLQVESHNPAAIGLYAALGFQEVYRYAYRQKPGHG</sequence>
<dbReference type="PANTHER" id="PTHR43877">
    <property type="entry name" value="AMINOALKYLPHOSPHONATE N-ACETYLTRANSFERASE-RELATED-RELATED"/>
    <property type="match status" value="1"/>
</dbReference>
<dbReference type="InterPro" id="IPR056935">
    <property type="entry name" value="Rv0428c-like_C"/>
</dbReference>
<dbReference type="SUPFAM" id="SSF55729">
    <property type="entry name" value="Acyl-CoA N-acyltransferases (Nat)"/>
    <property type="match status" value="1"/>
</dbReference>